<dbReference type="AlphaFoldDB" id="A0A395VFV2"/>
<accession>A0A395VFV2</accession>
<dbReference type="InterPro" id="IPR004474">
    <property type="entry name" value="LytR_CpsA_psr"/>
</dbReference>
<organism evidence="3 4">
    <name type="scientific">Roseburia hominis</name>
    <dbReference type="NCBI Taxonomy" id="301301"/>
    <lineage>
        <taxon>Bacteria</taxon>
        <taxon>Bacillati</taxon>
        <taxon>Bacillota</taxon>
        <taxon>Clostridia</taxon>
        <taxon>Lachnospirales</taxon>
        <taxon>Lachnospiraceae</taxon>
        <taxon>Roseburia</taxon>
    </lineage>
</organism>
<gene>
    <name evidence="3" type="ORF">DWX93_03230</name>
</gene>
<dbReference type="InterPro" id="IPR050922">
    <property type="entry name" value="LytR/CpsA/Psr_CW_biosynth"/>
</dbReference>
<dbReference type="OMA" id="MEESCEY"/>
<evidence type="ECO:0000259" key="2">
    <source>
        <dbReference type="Pfam" id="PF03816"/>
    </source>
</evidence>
<reference evidence="3 4" key="1">
    <citation type="submission" date="2018-08" db="EMBL/GenBank/DDBJ databases">
        <title>A genome reference for cultivated species of the human gut microbiota.</title>
        <authorList>
            <person name="Zou Y."/>
            <person name="Xue W."/>
            <person name="Luo G."/>
        </authorList>
    </citation>
    <scope>NUCLEOTIDE SEQUENCE [LARGE SCALE GENOMIC DNA]</scope>
    <source>
        <strain evidence="3 4">AF22-12AC</strain>
    </source>
</reference>
<comment type="similarity">
    <text evidence="1">Belongs to the LytR/CpsA/Psr (LCP) family.</text>
</comment>
<protein>
    <submittedName>
        <fullName evidence="3">LytR family transcriptional regulator</fullName>
    </submittedName>
</protein>
<dbReference type="GeneID" id="93723086"/>
<dbReference type="Gene3D" id="3.40.630.190">
    <property type="entry name" value="LCP protein"/>
    <property type="match status" value="1"/>
</dbReference>
<sequence length="340" mass="38094">MRVRHKRTLACRILLAVLLLVIIVCAAAGGIWLSAMHSLGKHAVCGTDSGYETDGCVLEDTVLYHGKTYRRNEKISTILCMGLDTENDMKSAGGVIGSGAQSDANFLVVIDREQKKLRIVAIPRDTMTDLETFYMTGEPLGLLQDHLALQYAFGDGGTKSCELVERAVSRLFYNLPIDAYVTFSLNSIESLNGMAGGVTVFLEQDFENYHAGETVTLNNEQAYRFVRWRDCDEAYSAQYRLQRQKEYLTAFVEKVIGETRADLRTPFRMYAGISDSVLTNLSRTQILSLALTGISCGFSEESLQVVPGEQVMGDYYEEFHVDEEQFYEMILDLFYIGEDS</sequence>
<evidence type="ECO:0000313" key="4">
    <source>
        <dbReference type="Proteomes" id="UP000266172"/>
    </source>
</evidence>
<name>A0A395VFV2_9FIRM</name>
<evidence type="ECO:0000313" key="3">
    <source>
        <dbReference type="EMBL" id="RGS42352.1"/>
    </source>
</evidence>
<dbReference type="EMBL" id="QRVL01000001">
    <property type="protein sequence ID" value="RGS42352.1"/>
    <property type="molecule type" value="Genomic_DNA"/>
</dbReference>
<proteinExistence type="inferred from homology"/>
<dbReference type="Pfam" id="PF03816">
    <property type="entry name" value="LytR_cpsA_psr"/>
    <property type="match status" value="1"/>
</dbReference>
<dbReference type="PANTHER" id="PTHR33392:SF6">
    <property type="entry name" value="POLYISOPRENYL-TEICHOIC ACID--PEPTIDOGLYCAN TEICHOIC ACID TRANSFERASE TAGU"/>
    <property type="match status" value="1"/>
</dbReference>
<dbReference type="PANTHER" id="PTHR33392">
    <property type="entry name" value="POLYISOPRENYL-TEICHOIC ACID--PEPTIDOGLYCAN TEICHOIC ACID TRANSFERASE TAGU"/>
    <property type="match status" value="1"/>
</dbReference>
<feature type="domain" description="Cell envelope-related transcriptional attenuator" evidence="2">
    <location>
        <begin position="102"/>
        <end position="255"/>
    </location>
</feature>
<evidence type="ECO:0000256" key="1">
    <source>
        <dbReference type="ARBA" id="ARBA00006068"/>
    </source>
</evidence>
<comment type="caution">
    <text evidence="3">The sequence shown here is derived from an EMBL/GenBank/DDBJ whole genome shotgun (WGS) entry which is preliminary data.</text>
</comment>
<dbReference type="RefSeq" id="WP_014079423.1">
    <property type="nucleotide sequence ID" value="NZ_CAUGCI010000010.1"/>
</dbReference>
<dbReference type="Proteomes" id="UP000266172">
    <property type="component" value="Unassembled WGS sequence"/>
</dbReference>